<dbReference type="Proteomes" id="UP000011115">
    <property type="component" value="Unassembled WGS sequence"/>
</dbReference>
<protein>
    <submittedName>
        <fullName evidence="2">Uncharacterized protein</fullName>
    </submittedName>
</protein>
<proteinExistence type="predicted"/>
<keyword evidence="3" id="KW-1185">Reference proteome</keyword>
<feature type="region of interest" description="Disordered" evidence="1">
    <location>
        <begin position="1"/>
        <end position="88"/>
    </location>
</feature>
<sequence length="123" mass="13350">MAPHPNRASQNMNSPSMCTDTSTMKRSRQSQSTGRGRGRGYFATNATGRGRGRDNAQPTNNGSTQPTTRTKKPKQSTGFGIYTDTQSGRTVLNVIRRTANIGVDDFDLRDVGVLRPVDQVSSS</sequence>
<dbReference type="InParanoid" id="M1A8L6"/>
<dbReference type="Gramene" id="PGSC0003DMT400017121">
    <property type="protein sequence ID" value="PGSC0003DMT400017121"/>
    <property type="gene ID" value="PGSC0003DMG400006682"/>
</dbReference>
<dbReference type="PaxDb" id="4113-PGSC0003DMT400017121"/>
<reference evidence="2" key="2">
    <citation type="submission" date="2015-06" db="UniProtKB">
        <authorList>
            <consortium name="EnsemblPlants"/>
        </authorList>
    </citation>
    <scope>IDENTIFICATION</scope>
    <source>
        <strain evidence="2">DM1-3 516 R44</strain>
    </source>
</reference>
<evidence type="ECO:0000313" key="2">
    <source>
        <dbReference type="EnsemblPlants" id="PGSC0003DMT400017121"/>
    </source>
</evidence>
<evidence type="ECO:0000313" key="3">
    <source>
        <dbReference type="Proteomes" id="UP000011115"/>
    </source>
</evidence>
<dbReference type="HOGENOM" id="CLU_2019338_0_0_1"/>
<organism evidence="2 3">
    <name type="scientific">Solanum tuberosum</name>
    <name type="common">Potato</name>
    <dbReference type="NCBI Taxonomy" id="4113"/>
    <lineage>
        <taxon>Eukaryota</taxon>
        <taxon>Viridiplantae</taxon>
        <taxon>Streptophyta</taxon>
        <taxon>Embryophyta</taxon>
        <taxon>Tracheophyta</taxon>
        <taxon>Spermatophyta</taxon>
        <taxon>Magnoliopsida</taxon>
        <taxon>eudicotyledons</taxon>
        <taxon>Gunneridae</taxon>
        <taxon>Pentapetalae</taxon>
        <taxon>asterids</taxon>
        <taxon>lamiids</taxon>
        <taxon>Solanales</taxon>
        <taxon>Solanaceae</taxon>
        <taxon>Solanoideae</taxon>
        <taxon>Solaneae</taxon>
        <taxon>Solanum</taxon>
    </lineage>
</organism>
<dbReference type="AlphaFoldDB" id="M1A8L6"/>
<dbReference type="EnsemblPlants" id="PGSC0003DMT400017121">
    <property type="protein sequence ID" value="PGSC0003DMT400017121"/>
    <property type="gene ID" value="PGSC0003DMG400006682"/>
</dbReference>
<reference evidence="3" key="1">
    <citation type="journal article" date="2011" name="Nature">
        <title>Genome sequence and analysis of the tuber crop potato.</title>
        <authorList>
            <consortium name="The Potato Genome Sequencing Consortium"/>
        </authorList>
    </citation>
    <scope>NUCLEOTIDE SEQUENCE [LARGE SCALE GENOMIC DNA]</scope>
    <source>
        <strain evidence="3">cv. DM1-3 516 R44</strain>
    </source>
</reference>
<feature type="compositionally biased region" description="Polar residues" evidence="1">
    <location>
        <begin position="7"/>
        <end position="24"/>
    </location>
</feature>
<name>M1A8L6_SOLTU</name>
<accession>M1A8L6</accession>
<evidence type="ECO:0000256" key="1">
    <source>
        <dbReference type="SAM" id="MobiDB-lite"/>
    </source>
</evidence>